<keyword evidence="4" id="KW-0808">Transferase</keyword>
<dbReference type="Gene3D" id="1.20.5.1930">
    <property type="match status" value="1"/>
</dbReference>
<evidence type="ECO:0000259" key="10">
    <source>
        <dbReference type="Pfam" id="PF07730"/>
    </source>
</evidence>
<organism evidence="11 12">
    <name type="scientific">Kribbella antibiotica</name>
    <dbReference type="NCBI Taxonomy" id="190195"/>
    <lineage>
        <taxon>Bacteria</taxon>
        <taxon>Bacillati</taxon>
        <taxon>Actinomycetota</taxon>
        <taxon>Actinomycetes</taxon>
        <taxon>Propionibacteriales</taxon>
        <taxon>Kribbellaceae</taxon>
        <taxon>Kribbella</taxon>
    </lineage>
</organism>
<evidence type="ECO:0000256" key="5">
    <source>
        <dbReference type="ARBA" id="ARBA00022741"/>
    </source>
</evidence>
<dbReference type="CDD" id="cd16917">
    <property type="entry name" value="HATPase_UhpB-NarQ-NarX-like"/>
    <property type="match status" value="1"/>
</dbReference>
<feature type="transmembrane region" description="Helical" evidence="9">
    <location>
        <begin position="122"/>
        <end position="142"/>
    </location>
</feature>
<evidence type="ECO:0000256" key="9">
    <source>
        <dbReference type="SAM" id="Phobius"/>
    </source>
</evidence>
<dbReference type="AlphaFoldDB" id="A0A4R4ZQF3"/>
<dbReference type="SUPFAM" id="SSF55874">
    <property type="entry name" value="ATPase domain of HSP90 chaperone/DNA topoisomerase II/histidine kinase"/>
    <property type="match status" value="1"/>
</dbReference>
<dbReference type="PANTHER" id="PTHR24421:SF10">
    <property type="entry name" value="NITRATE_NITRITE SENSOR PROTEIN NARQ"/>
    <property type="match status" value="1"/>
</dbReference>
<keyword evidence="9" id="KW-1133">Transmembrane helix</keyword>
<protein>
    <recommendedName>
        <fullName evidence="2">histidine kinase</fullName>
        <ecNumber evidence="2">2.7.13.3</ecNumber>
    </recommendedName>
</protein>
<dbReference type="PANTHER" id="PTHR24421">
    <property type="entry name" value="NITRATE/NITRITE SENSOR PROTEIN NARX-RELATED"/>
    <property type="match status" value="1"/>
</dbReference>
<keyword evidence="12" id="KW-1185">Reference proteome</keyword>
<accession>A0A4R4ZQF3</accession>
<keyword evidence="3" id="KW-0597">Phosphoprotein</keyword>
<dbReference type="Gene3D" id="3.30.565.10">
    <property type="entry name" value="Histidine kinase-like ATPase, C-terminal domain"/>
    <property type="match status" value="1"/>
</dbReference>
<dbReference type="GO" id="GO:0005524">
    <property type="term" value="F:ATP binding"/>
    <property type="evidence" value="ECO:0007669"/>
    <property type="project" value="UniProtKB-KW"/>
</dbReference>
<comment type="caution">
    <text evidence="11">The sequence shown here is derived from an EMBL/GenBank/DDBJ whole genome shotgun (WGS) entry which is preliminary data.</text>
</comment>
<dbReference type="Proteomes" id="UP000295124">
    <property type="component" value="Unassembled WGS sequence"/>
</dbReference>
<dbReference type="EC" id="2.7.13.3" evidence="2"/>
<dbReference type="InterPro" id="IPR036890">
    <property type="entry name" value="HATPase_C_sf"/>
</dbReference>
<comment type="catalytic activity">
    <reaction evidence="1">
        <text>ATP + protein L-histidine = ADP + protein N-phospho-L-histidine.</text>
        <dbReference type="EC" id="2.7.13.3"/>
    </reaction>
</comment>
<evidence type="ECO:0000256" key="8">
    <source>
        <dbReference type="ARBA" id="ARBA00023012"/>
    </source>
</evidence>
<keyword evidence="6 11" id="KW-0418">Kinase</keyword>
<evidence type="ECO:0000313" key="11">
    <source>
        <dbReference type="EMBL" id="TDD60274.1"/>
    </source>
</evidence>
<feature type="transmembrane region" description="Helical" evidence="9">
    <location>
        <begin position="67"/>
        <end position="90"/>
    </location>
</feature>
<evidence type="ECO:0000256" key="6">
    <source>
        <dbReference type="ARBA" id="ARBA00022777"/>
    </source>
</evidence>
<dbReference type="EMBL" id="SMKX01000026">
    <property type="protein sequence ID" value="TDD60274.1"/>
    <property type="molecule type" value="Genomic_DNA"/>
</dbReference>
<evidence type="ECO:0000313" key="12">
    <source>
        <dbReference type="Proteomes" id="UP000295124"/>
    </source>
</evidence>
<dbReference type="OrthoDB" id="3823481at2"/>
<proteinExistence type="predicted"/>
<keyword evidence="8" id="KW-0902">Two-component regulatory system</keyword>
<dbReference type="GO" id="GO:0000155">
    <property type="term" value="F:phosphorelay sensor kinase activity"/>
    <property type="evidence" value="ECO:0007669"/>
    <property type="project" value="InterPro"/>
</dbReference>
<evidence type="ECO:0000256" key="4">
    <source>
        <dbReference type="ARBA" id="ARBA00022679"/>
    </source>
</evidence>
<gene>
    <name evidence="11" type="ORF">E1263_11675</name>
</gene>
<evidence type="ECO:0000256" key="3">
    <source>
        <dbReference type="ARBA" id="ARBA00022553"/>
    </source>
</evidence>
<feature type="transmembrane region" description="Helical" evidence="9">
    <location>
        <begin position="96"/>
        <end position="115"/>
    </location>
</feature>
<sequence length="393" mass="40675">MPGSRRRAPLIAEIVIVAAAIVADLVFTPLPDADGNGLIGSVLSAFAPALGVGIGVLAVLRRRFDRVALLILGVASASLLVSGLSLAGTIVGSPQAPWPSFTEAIALALLVGAACHRLPARTVGPLALLAGLAMTLAPLLRYGIDSQWALAAVPAALLWGGSVGTGLVLRDAEQRRAGDLAAVRAAERLVLARELHDFVAHHVTGIVVLAQGARVVASRAPEGQRQDLDVFTEIEKAGGEALTAMRGMVGMLRTDQSGTGDARPDLRRALGEACGDDRQVRLTVADDIDLAPIPPEVVGAAHRLVREALTNARRHGLAGGTIEVSAVLERRGFTAAVLVDVVNRAVPDKVRGDGYGLVGMTERAEAVGGSLAAGPDGPDKWRVAARLPLPEIF</sequence>
<feature type="transmembrane region" description="Helical" evidence="9">
    <location>
        <begin position="148"/>
        <end position="169"/>
    </location>
</feature>
<keyword evidence="7" id="KW-0067">ATP-binding</keyword>
<dbReference type="RefSeq" id="WP_132167261.1">
    <property type="nucleotide sequence ID" value="NZ_SMKX01000026.1"/>
</dbReference>
<dbReference type="GO" id="GO:0016020">
    <property type="term" value="C:membrane"/>
    <property type="evidence" value="ECO:0007669"/>
    <property type="project" value="InterPro"/>
</dbReference>
<reference evidence="11 12" key="1">
    <citation type="submission" date="2019-03" db="EMBL/GenBank/DDBJ databases">
        <title>Draft genome sequences of novel Actinobacteria.</title>
        <authorList>
            <person name="Sahin N."/>
            <person name="Ay H."/>
            <person name="Saygin H."/>
        </authorList>
    </citation>
    <scope>NUCLEOTIDE SEQUENCE [LARGE SCALE GENOMIC DNA]</scope>
    <source>
        <strain evidence="11 12">JCM 13523</strain>
    </source>
</reference>
<keyword evidence="5" id="KW-0547">Nucleotide-binding</keyword>
<feature type="transmembrane region" description="Helical" evidence="9">
    <location>
        <begin position="39"/>
        <end position="60"/>
    </location>
</feature>
<dbReference type="InterPro" id="IPR050482">
    <property type="entry name" value="Sensor_HK_TwoCompSys"/>
</dbReference>
<feature type="transmembrane region" description="Helical" evidence="9">
    <location>
        <begin position="7"/>
        <end position="27"/>
    </location>
</feature>
<name>A0A4R4ZQF3_9ACTN</name>
<keyword evidence="9" id="KW-0812">Transmembrane</keyword>
<evidence type="ECO:0000256" key="1">
    <source>
        <dbReference type="ARBA" id="ARBA00000085"/>
    </source>
</evidence>
<evidence type="ECO:0000256" key="7">
    <source>
        <dbReference type="ARBA" id="ARBA00022840"/>
    </source>
</evidence>
<dbReference type="Pfam" id="PF07730">
    <property type="entry name" value="HisKA_3"/>
    <property type="match status" value="1"/>
</dbReference>
<dbReference type="InterPro" id="IPR011712">
    <property type="entry name" value="Sig_transdc_His_kin_sub3_dim/P"/>
</dbReference>
<evidence type="ECO:0000256" key="2">
    <source>
        <dbReference type="ARBA" id="ARBA00012438"/>
    </source>
</evidence>
<keyword evidence="9" id="KW-0472">Membrane</keyword>
<dbReference type="GO" id="GO:0046983">
    <property type="term" value="F:protein dimerization activity"/>
    <property type="evidence" value="ECO:0007669"/>
    <property type="project" value="InterPro"/>
</dbReference>
<feature type="domain" description="Signal transduction histidine kinase subgroup 3 dimerisation and phosphoacceptor" evidence="10">
    <location>
        <begin position="187"/>
        <end position="256"/>
    </location>
</feature>